<evidence type="ECO:0000313" key="2">
    <source>
        <dbReference type="EMBL" id="QKD81361.1"/>
    </source>
</evidence>
<gene>
    <name evidence="2" type="ORF">HPC62_03475</name>
</gene>
<dbReference type="AlphaFoldDB" id="A0A6M8BCP5"/>
<dbReference type="RefSeq" id="WP_172353762.1">
    <property type="nucleotide sequence ID" value="NZ_CP053661.1"/>
</dbReference>
<dbReference type="KEGG" id="theu:HPC62_03475"/>
<dbReference type="Proteomes" id="UP000505210">
    <property type="component" value="Chromosome"/>
</dbReference>
<evidence type="ECO:0000256" key="1">
    <source>
        <dbReference type="SAM" id="MobiDB-lite"/>
    </source>
</evidence>
<dbReference type="EMBL" id="CP053661">
    <property type="protein sequence ID" value="QKD81361.1"/>
    <property type="molecule type" value="Genomic_DNA"/>
</dbReference>
<sequence length="255" mass="28458">MRFSQLHQPLRWFALTVFSASSIALVSPPREWAATAQTTSQSVSPEMAQAMLQQAVCLNDWSQAIYAVNLLIGSPSTAPALREQWVRYRRQLQEYQTLRSSFDLSNTPECAGAIAQAQQAAAAQQVARAQPLDWDRATAGFRQSSPSHPQTSAAPTGRSTTASSTARSSANRSGGNDCADLMNPRSGERRVSTGSASSRWNYAIFQASSRQYYLRYWEQADCTRRGETRSFSTEREAYRAFICEHDRERCDRLPN</sequence>
<feature type="compositionally biased region" description="Low complexity" evidence="1">
    <location>
        <begin position="151"/>
        <end position="175"/>
    </location>
</feature>
<organism evidence="2 3">
    <name type="scientific">Thermoleptolyngbya sichuanensis A183</name>
    <dbReference type="NCBI Taxonomy" id="2737172"/>
    <lineage>
        <taxon>Bacteria</taxon>
        <taxon>Bacillati</taxon>
        <taxon>Cyanobacteriota</taxon>
        <taxon>Cyanophyceae</taxon>
        <taxon>Oculatellales</taxon>
        <taxon>Oculatellaceae</taxon>
        <taxon>Thermoleptolyngbya</taxon>
        <taxon>Thermoleptolyngbya sichuanensis</taxon>
    </lineage>
</organism>
<feature type="compositionally biased region" description="Polar residues" evidence="1">
    <location>
        <begin position="141"/>
        <end position="150"/>
    </location>
</feature>
<name>A0A6M8BCP5_9CYAN</name>
<reference evidence="2 3" key="1">
    <citation type="submission" date="2020-05" db="EMBL/GenBank/DDBJ databases">
        <title>Complete genome sequence of of a novel Thermoleptolyngbya strain isolated from hot springs of Ganzi, Sichuan China.</title>
        <authorList>
            <person name="Tang J."/>
            <person name="Daroch M."/>
            <person name="Li L."/>
            <person name="Waleron K."/>
            <person name="Waleron M."/>
            <person name="Waleron M."/>
        </authorList>
    </citation>
    <scope>NUCLEOTIDE SEQUENCE [LARGE SCALE GENOMIC DNA]</scope>
    <source>
        <strain evidence="2 3">PKUAC-SCTA183</strain>
    </source>
</reference>
<keyword evidence="3" id="KW-1185">Reference proteome</keyword>
<accession>A0A6M8BCP5</accession>
<evidence type="ECO:0000313" key="3">
    <source>
        <dbReference type="Proteomes" id="UP000505210"/>
    </source>
</evidence>
<proteinExistence type="predicted"/>
<feature type="region of interest" description="Disordered" evidence="1">
    <location>
        <begin position="139"/>
        <end position="193"/>
    </location>
</feature>
<protein>
    <submittedName>
        <fullName evidence="2">Uncharacterized protein</fullName>
    </submittedName>
</protein>